<dbReference type="PRINTS" id="PR00625">
    <property type="entry name" value="JDOMAIN"/>
</dbReference>
<proteinExistence type="predicted"/>
<keyword evidence="4" id="KW-0472">Membrane</keyword>
<dbReference type="InterPro" id="IPR018253">
    <property type="entry name" value="DnaJ_domain_CS"/>
</dbReference>
<dbReference type="PROSITE" id="PS50076">
    <property type="entry name" value="DNAJ_2"/>
    <property type="match status" value="1"/>
</dbReference>
<dbReference type="CDD" id="cd02961">
    <property type="entry name" value="PDI_a_family"/>
    <property type="match status" value="1"/>
</dbReference>
<feature type="region of interest" description="Disordered" evidence="3">
    <location>
        <begin position="731"/>
        <end position="774"/>
    </location>
</feature>
<reference evidence="7" key="2">
    <citation type="submission" date="2018-04" db="EMBL/GenBank/DDBJ databases">
        <title>OnivRS2 (Oryza nivara Reference Sequence Version 2).</title>
        <authorList>
            <person name="Zhang J."/>
            <person name="Kudrna D."/>
            <person name="Lee S."/>
            <person name="Talag J."/>
            <person name="Rajasekar S."/>
            <person name="Welchert J."/>
            <person name="Hsing Y.-I."/>
            <person name="Wing R.A."/>
        </authorList>
    </citation>
    <scope>NUCLEOTIDE SEQUENCE [LARGE SCALE GENOMIC DNA]</scope>
    <source>
        <strain evidence="7">SL10</strain>
    </source>
</reference>
<feature type="transmembrane region" description="Helical" evidence="4">
    <location>
        <begin position="874"/>
        <end position="896"/>
    </location>
</feature>
<organism evidence="7">
    <name type="scientific">Oryza nivara</name>
    <name type="common">Indian wild rice</name>
    <name type="synonym">Oryza sativa f. spontanea</name>
    <dbReference type="NCBI Taxonomy" id="4536"/>
    <lineage>
        <taxon>Eukaryota</taxon>
        <taxon>Viridiplantae</taxon>
        <taxon>Streptophyta</taxon>
        <taxon>Embryophyta</taxon>
        <taxon>Tracheophyta</taxon>
        <taxon>Spermatophyta</taxon>
        <taxon>Magnoliopsida</taxon>
        <taxon>Liliopsida</taxon>
        <taxon>Poales</taxon>
        <taxon>Poaceae</taxon>
        <taxon>BOP clade</taxon>
        <taxon>Oryzoideae</taxon>
        <taxon>Oryzeae</taxon>
        <taxon>Oryzinae</taxon>
        <taxon>Oryza</taxon>
    </lineage>
</organism>
<feature type="compositionally biased region" description="Polar residues" evidence="3">
    <location>
        <begin position="665"/>
        <end position="675"/>
    </location>
</feature>
<evidence type="ECO:0000256" key="4">
    <source>
        <dbReference type="SAM" id="Phobius"/>
    </source>
</evidence>
<feature type="compositionally biased region" description="Low complexity" evidence="3">
    <location>
        <begin position="743"/>
        <end position="752"/>
    </location>
</feature>
<feature type="region of interest" description="Disordered" evidence="3">
    <location>
        <begin position="178"/>
        <end position="201"/>
    </location>
</feature>
<evidence type="ECO:0000256" key="1">
    <source>
        <dbReference type="ARBA" id="ARBA00023186"/>
    </source>
</evidence>
<dbReference type="InterPro" id="IPR052842">
    <property type="entry name" value="ER_Co-chaperone"/>
</dbReference>
<dbReference type="eggNOG" id="KOG0714">
    <property type="taxonomic scope" value="Eukaryota"/>
</dbReference>
<keyword evidence="4" id="KW-1133">Transmembrane helix</keyword>
<dbReference type="SUPFAM" id="SSF46565">
    <property type="entry name" value="Chaperone J-domain"/>
    <property type="match status" value="1"/>
</dbReference>
<dbReference type="GO" id="GO:0005783">
    <property type="term" value="C:endoplasmic reticulum"/>
    <property type="evidence" value="ECO:0007669"/>
    <property type="project" value="UniProtKB-ARBA"/>
</dbReference>
<dbReference type="InterPro" id="IPR036249">
    <property type="entry name" value="Thioredoxin-like_sf"/>
</dbReference>
<evidence type="ECO:0000256" key="3">
    <source>
        <dbReference type="SAM" id="MobiDB-lite"/>
    </source>
</evidence>
<dbReference type="Proteomes" id="UP000006591">
    <property type="component" value="Chromosome 3"/>
</dbReference>
<dbReference type="SUPFAM" id="SSF52833">
    <property type="entry name" value="Thioredoxin-like"/>
    <property type="match status" value="1"/>
</dbReference>
<dbReference type="FunFam" id="1.10.287.110:FF:000045">
    <property type="entry name" value="Molecular chaperone DnaJ"/>
    <property type="match status" value="1"/>
</dbReference>
<dbReference type="Gene3D" id="1.10.287.110">
    <property type="entry name" value="DnaJ domain"/>
    <property type="match status" value="1"/>
</dbReference>
<dbReference type="PROSITE" id="PS00636">
    <property type="entry name" value="DNAJ_1"/>
    <property type="match status" value="1"/>
</dbReference>
<dbReference type="PANTHER" id="PTHR45184:SF1">
    <property type="entry name" value="DNAJ PROTEIN ERDJ3A"/>
    <property type="match status" value="1"/>
</dbReference>
<dbReference type="STRING" id="4536.A0A0E0GL40"/>
<dbReference type="AlphaFoldDB" id="A0A0E0GL40"/>
<dbReference type="SMART" id="SM00271">
    <property type="entry name" value="DnaJ"/>
    <property type="match status" value="1"/>
</dbReference>
<dbReference type="PANTHER" id="PTHR45184">
    <property type="entry name" value="DNAJ PROTEIN ERDJ3A"/>
    <property type="match status" value="1"/>
</dbReference>
<evidence type="ECO:0000313" key="8">
    <source>
        <dbReference type="Proteomes" id="UP000006591"/>
    </source>
</evidence>
<feature type="region of interest" description="Disordered" evidence="3">
    <location>
        <begin position="828"/>
        <end position="856"/>
    </location>
</feature>
<sequence length="906" mass="97682">MGIPVRSLLVASIVLSSIALHLAAAKNLDPYKVLGVDKSASQRDIQKAFHKLSLKYHPDKNKSKGAQEKFAEINNAYDILSDEEKRKNYDLYGDEKGNPGFDGGNFGNREGYTYFTGGGAKTSHFSSGDGWQTMGGQGNTKTFSFSFGGGNPGAGGGNPFNFDFGDVFSNIFSGGSMGGSQHTGSAGKARRGTKSSGHDSSSVNIQEVTMQIFNKETADQGITWLLLFYTPNTKGQFVLESVVEDVARSLDGALRAGKVNCDHEKALCKKAGVSIGKSARLFIYSYTTTEKGSLHEYSGDYDSKSLKTFCQEHLPRFSKRVDINQFSFPSNIIPNLPQVLLLSAKKDTPAMWRAVSGMFRSRLIFYDAEVQDVSHPLLKSLGVKNIPALIGRSVNGEEQLLKDGISVKDLRSGIKELKNLLENFEKKNKKLASNQAKKPAHTDQPKENKIPLLTASNFEEICGEKTSVCILGIFKSSKAKENLEAVLSEISQKTLIRGQNYNSGNTVAYALLDGNKQSAFLSTFDKSAFKSSDKLLLAYKPRRGRYAVYDNEVTMEEAERFVVSVLNGDVQLSAAGRKPVLSLAVTEYMLLVRDRTLVESLLLQQAGLCRLLAHTFGPAQRVVGSKHSSPGPDLRMASRSLSPLSSASKLCSRCGQADEPKMAATTFSSSPSKVTTAKLGGGVTRSSSPYTQLTFCSRHHFQKAATTAAAFHHKPPPAELSLLLSPARSKHARTCPAADNDRAAPAAQEATNTPPPPAAPSANGSPPQEPPKRAPLTARERLRAARVLGKYAEPGGSSPKGKASAASAAAAGAAGKKPEFGSRVLDALRETDGKAGKKRSSRLPEAPSNMFDDSKRGLPKEGWTFEALPFGTDVIVIAASFTLITVVMFGTTYLVWKLGAIHFNEF</sequence>
<keyword evidence="4" id="KW-0812">Transmembrane</keyword>
<evidence type="ECO:0000256" key="2">
    <source>
        <dbReference type="SAM" id="Coils"/>
    </source>
</evidence>
<dbReference type="EnsemblPlants" id="ONIVA03G14860.1">
    <property type="protein sequence ID" value="ONIVA03G14860.1"/>
    <property type="gene ID" value="ONIVA03G14860"/>
</dbReference>
<feature type="chain" id="PRO_5002360468" description="J domain-containing protein" evidence="5">
    <location>
        <begin position="26"/>
        <end position="906"/>
    </location>
</feature>
<dbReference type="Pfam" id="PF00226">
    <property type="entry name" value="DnaJ"/>
    <property type="match status" value="1"/>
</dbReference>
<dbReference type="FunFam" id="3.40.30.10:FF:000291">
    <property type="entry name" value="DnaJ protein ERDJ3A"/>
    <property type="match status" value="1"/>
</dbReference>
<evidence type="ECO:0000259" key="6">
    <source>
        <dbReference type="PROSITE" id="PS50076"/>
    </source>
</evidence>
<feature type="domain" description="J" evidence="6">
    <location>
        <begin position="29"/>
        <end position="93"/>
    </location>
</feature>
<dbReference type="Gene3D" id="3.40.30.10">
    <property type="entry name" value="Glutaredoxin"/>
    <property type="match status" value="1"/>
</dbReference>
<dbReference type="Gramene" id="ONIVA03G14860.1">
    <property type="protein sequence ID" value="ONIVA03G14860.1"/>
    <property type="gene ID" value="ONIVA03G14860"/>
</dbReference>
<keyword evidence="8" id="KW-1185">Reference proteome</keyword>
<name>A0A0E0GL40_ORYNI</name>
<protein>
    <recommendedName>
        <fullName evidence="6">J domain-containing protein</fullName>
    </recommendedName>
</protein>
<feature type="region of interest" description="Disordered" evidence="3">
    <location>
        <begin position="663"/>
        <end position="685"/>
    </location>
</feature>
<feature type="signal peptide" evidence="5">
    <location>
        <begin position="1"/>
        <end position="25"/>
    </location>
</feature>
<keyword evidence="2" id="KW-0175">Coiled coil</keyword>
<dbReference type="OMA" id="TEYMLLV"/>
<accession>A0A0E0GL40</accession>
<dbReference type="CDD" id="cd06257">
    <property type="entry name" value="DnaJ"/>
    <property type="match status" value="1"/>
</dbReference>
<reference evidence="7" key="1">
    <citation type="submission" date="2015-04" db="UniProtKB">
        <authorList>
            <consortium name="EnsemblPlants"/>
        </authorList>
    </citation>
    <scope>IDENTIFICATION</scope>
    <source>
        <strain evidence="7">SL10</strain>
    </source>
</reference>
<evidence type="ECO:0000256" key="5">
    <source>
        <dbReference type="SAM" id="SignalP"/>
    </source>
</evidence>
<evidence type="ECO:0000313" key="7">
    <source>
        <dbReference type="EnsemblPlants" id="ONIVA03G14860.1"/>
    </source>
</evidence>
<feature type="coiled-coil region" evidence="2">
    <location>
        <begin position="407"/>
        <end position="437"/>
    </location>
</feature>
<keyword evidence="5" id="KW-0732">Signal</keyword>
<dbReference type="InterPro" id="IPR001623">
    <property type="entry name" value="DnaJ_domain"/>
</dbReference>
<dbReference type="InterPro" id="IPR036869">
    <property type="entry name" value="J_dom_sf"/>
</dbReference>
<keyword evidence="1" id="KW-0143">Chaperone</keyword>